<protein>
    <submittedName>
        <fullName evidence="8">Subtilase family protein</fullName>
    </submittedName>
</protein>
<dbReference type="InterPro" id="IPR015500">
    <property type="entry name" value="Peptidase_S8_subtilisin-rel"/>
</dbReference>
<dbReference type="InterPro" id="IPR050131">
    <property type="entry name" value="Peptidase_S8_subtilisin-like"/>
</dbReference>
<keyword evidence="3" id="KW-0378">Hydrolase</keyword>
<evidence type="ECO:0000256" key="4">
    <source>
        <dbReference type="ARBA" id="ARBA00022825"/>
    </source>
</evidence>
<name>A0A1C6T2U4_9ACTN</name>
<comment type="caution">
    <text evidence="5">Lacks conserved residue(s) required for the propagation of feature annotation.</text>
</comment>
<keyword evidence="4" id="KW-0720">Serine protease</keyword>
<evidence type="ECO:0000256" key="1">
    <source>
        <dbReference type="ARBA" id="ARBA00011073"/>
    </source>
</evidence>
<dbReference type="InterPro" id="IPR000209">
    <property type="entry name" value="Peptidase_S8/S53_dom"/>
</dbReference>
<dbReference type="PROSITE" id="PS00136">
    <property type="entry name" value="SUBTILASE_ASP"/>
    <property type="match status" value="1"/>
</dbReference>
<feature type="domain" description="Peptidase S8/S53" evidence="7">
    <location>
        <begin position="234"/>
        <end position="468"/>
    </location>
</feature>
<dbReference type="PANTHER" id="PTHR43806:SF11">
    <property type="entry name" value="CEREVISIN-RELATED"/>
    <property type="match status" value="1"/>
</dbReference>
<evidence type="ECO:0000256" key="2">
    <source>
        <dbReference type="ARBA" id="ARBA00022670"/>
    </source>
</evidence>
<organism evidence="8 9">
    <name type="scientific">Micromonospora rhizosphaerae</name>
    <dbReference type="NCBI Taxonomy" id="568872"/>
    <lineage>
        <taxon>Bacteria</taxon>
        <taxon>Bacillati</taxon>
        <taxon>Actinomycetota</taxon>
        <taxon>Actinomycetes</taxon>
        <taxon>Micromonosporales</taxon>
        <taxon>Micromonosporaceae</taxon>
        <taxon>Micromonospora</taxon>
    </lineage>
</organism>
<dbReference type="EMBL" id="FMHV01000002">
    <property type="protein sequence ID" value="SCL35892.1"/>
    <property type="molecule type" value="Genomic_DNA"/>
</dbReference>
<dbReference type="STRING" id="568872.GA0070624_5393"/>
<dbReference type="GO" id="GO:0004252">
    <property type="term" value="F:serine-type endopeptidase activity"/>
    <property type="evidence" value="ECO:0007669"/>
    <property type="project" value="InterPro"/>
</dbReference>
<dbReference type="InterPro" id="IPR023827">
    <property type="entry name" value="Peptidase_S8_Asp-AS"/>
</dbReference>
<keyword evidence="9" id="KW-1185">Reference proteome</keyword>
<evidence type="ECO:0000256" key="5">
    <source>
        <dbReference type="PROSITE-ProRule" id="PRU01240"/>
    </source>
</evidence>
<dbReference type="Gene3D" id="3.40.50.200">
    <property type="entry name" value="Peptidase S8/S53 domain"/>
    <property type="match status" value="1"/>
</dbReference>
<proteinExistence type="inferred from homology"/>
<evidence type="ECO:0000313" key="8">
    <source>
        <dbReference type="EMBL" id="SCL35892.1"/>
    </source>
</evidence>
<dbReference type="Pfam" id="PF00082">
    <property type="entry name" value="Peptidase_S8"/>
    <property type="match status" value="1"/>
</dbReference>
<reference evidence="9" key="1">
    <citation type="submission" date="2016-06" db="EMBL/GenBank/DDBJ databases">
        <authorList>
            <person name="Varghese N."/>
            <person name="Submissions Spin"/>
        </authorList>
    </citation>
    <scope>NUCLEOTIDE SEQUENCE [LARGE SCALE GENOMIC DNA]</scope>
    <source>
        <strain evidence="9">DSM 45431</strain>
    </source>
</reference>
<accession>A0A1C6T2U4</accession>
<evidence type="ECO:0000313" key="9">
    <source>
        <dbReference type="Proteomes" id="UP000199413"/>
    </source>
</evidence>
<sequence>MAEPANRAAKKERGKGGSRGTEPRTERCLIAPTPRYQLAPYLEPIGENIVDRLREDREATIIRVIRPVERPGPLAPPIVVAQLTPARAAQLATMPELIVESDQPLRYGTAAIAVTDPGVTPYDEPVEIAVQVENSDGTPLHRAAVHVIAEHPSLPALTAEDGRATTTVARQEIDAVTGVYVQPRNDHWSVWRERPRLSATEPNRIVCNKIATSTGDDWPRRAMGFDRVPPTYRGHGARIAIVDSGVAMTHKDVADQVAGGRDIVAGDDSGWHDDSTGFGTFAAGLIAAADAGNQVIGLAPEAQLHVYKAFPGGHVSDLFEALEHCIAAQVDVIALNVGTRHPSWLVARKLEEARQSGIACIAAAGSNAGPVSFPAALPTVLAVAAIGKLGTFPPDSYHATQFTGAPSPEGYFAARFSASGPEIDLCAPGVAVVSTLPPNNLGALDGTAVAVPHVAALAALVLAHHPDFRTMFQMRSPARVDRLFEILKESCQPLMFIDPLRIGRGLPDAATAVGLFPTMARTSWSYGRAPMMPAG</sequence>
<dbReference type="PROSITE" id="PS51892">
    <property type="entry name" value="SUBTILASE"/>
    <property type="match status" value="1"/>
</dbReference>
<dbReference type="OrthoDB" id="9790784at2"/>
<evidence type="ECO:0000256" key="6">
    <source>
        <dbReference type="SAM" id="MobiDB-lite"/>
    </source>
</evidence>
<comment type="similarity">
    <text evidence="1 5">Belongs to the peptidase S8 family.</text>
</comment>
<dbReference type="Proteomes" id="UP000199413">
    <property type="component" value="Unassembled WGS sequence"/>
</dbReference>
<evidence type="ECO:0000256" key="3">
    <source>
        <dbReference type="ARBA" id="ARBA00022801"/>
    </source>
</evidence>
<dbReference type="PANTHER" id="PTHR43806">
    <property type="entry name" value="PEPTIDASE S8"/>
    <property type="match status" value="1"/>
</dbReference>
<feature type="region of interest" description="Disordered" evidence="6">
    <location>
        <begin position="1"/>
        <end position="26"/>
    </location>
</feature>
<dbReference type="InterPro" id="IPR036852">
    <property type="entry name" value="Peptidase_S8/S53_dom_sf"/>
</dbReference>
<gene>
    <name evidence="8" type="ORF">GA0070624_5393</name>
</gene>
<dbReference type="PRINTS" id="PR00723">
    <property type="entry name" value="SUBTILISIN"/>
</dbReference>
<evidence type="ECO:0000259" key="7">
    <source>
        <dbReference type="Pfam" id="PF00082"/>
    </source>
</evidence>
<dbReference type="GO" id="GO:0006508">
    <property type="term" value="P:proteolysis"/>
    <property type="evidence" value="ECO:0007669"/>
    <property type="project" value="UniProtKB-KW"/>
</dbReference>
<dbReference type="AlphaFoldDB" id="A0A1C6T2U4"/>
<dbReference type="RefSeq" id="WP_091345660.1">
    <property type="nucleotide sequence ID" value="NZ_FMHV01000002.1"/>
</dbReference>
<dbReference type="SUPFAM" id="SSF52743">
    <property type="entry name" value="Subtilisin-like"/>
    <property type="match status" value="1"/>
</dbReference>
<feature type="compositionally biased region" description="Basic and acidic residues" evidence="6">
    <location>
        <begin position="9"/>
        <end position="26"/>
    </location>
</feature>
<keyword evidence="2" id="KW-0645">Protease</keyword>